<name>A0ABW3S2E2_9BACL</name>
<dbReference type="EMBL" id="JBHTLM010000007">
    <property type="protein sequence ID" value="MFD1176886.1"/>
    <property type="molecule type" value="Genomic_DNA"/>
</dbReference>
<organism evidence="3 4">
    <name type="scientific">Paenibacillus puldeungensis</name>
    <dbReference type="NCBI Taxonomy" id="696536"/>
    <lineage>
        <taxon>Bacteria</taxon>
        <taxon>Bacillati</taxon>
        <taxon>Bacillota</taxon>
        <taxon>Bacilli</taxon>
        <taxon>Bacillales</taxon>
        <taxon>Paenibacillaceae</taxon>
        <taxon>Paenibacillus</taxon>
    </lineage>
</organism>
<dbReference type="EMBL" id="JBHTLM010000017">
    <property type="protein sequence ID" value="MFD1178546.1"/>
    <property type="molecule type" value="Genomic_DNA"/>
</dbReference>
<evidence type="ECO:0000313" key="4">
    <source>
        <dbReference type="Proteomes" id="UP001597262"/>
    </source>
</evidence>
<evidence type="ECO:0000259" key="1">
    <source>
        <dbReference type="Pfam" id="PF13333"/>
    </source>
</evidence>
<feature type="non-terminal residue" evidence="3">
    <location>
        <position position="1"/>
    </location>
</feature>
<gene>
    <name evidence="2" type="ORF">ACFQ3W_11320</name>
    <name evidence="3" type="ORF">ACFQ3W_19910</name>
</gene>
<keyword evidence="4" id="KW-1185">Reference proteome</keyword>
<dbReference type="SUPFAM" id="SSF53098">
    <property type="entry name" value="Ribonuclease H-like"/>
    <property type="match status" value="1"/>
</dbReference>
<reference evidence="3" key="1">
    <citation type="journal article" date="2014" name="Int. J. Syst. Evol. Microbiol.">
        <title>Complete genome of a new Firmicutes species belonging to the dominant human colonic microbiota ('Ruminococcus bicirculans') reveals two chromosomes and a selective capacity to utilize plant glucans.</title>
        <authorList>
            <consortium name="NISC Comparative Sequencing Program"/>
            <person name="Wegmann U."/>
            <person name="Louis P."/>
            <person name="Goesmann A."/>
            <person name="Henrissat B."/>
            <person name="Duncan S.H."/>
            <person name="Flint H.J."/>
        </authorList>
    </citation>
    <scope>NUCLEOTIDE SEQUENCE</scope>
    <source>
        <strain evidence="3">CCUG 59189</strain>
    </source>
</reference>
<evidence type="ECO:0000313" key="3">
    <source>
        <dbReference type="EMBL" id="MFD1178546.1"/>
    </source>
</evidence>
<reference evidence="4" key="2">
    <citation type="journal article" date="2019" name="Int. J. Syst. Evol. Microbiol.">
        <title>The Global Catalogue of Microorganisms (GCM) 10K type strain sequencing project: providing services to taxonomists for standard genome sequencing and annotation.</title>
        <authorList>
            <consortium name="The Broad Institute Genomics Platform"/>
            <consortium name="The Broad Institute Genome Sequencing Center for Infectious Disease"/>
            <person name="Wu L."/>
            <person name="Ma J."/>
        </authorList>
    </citation>
    <scope>NUCLEOTIDE SEQUENCE [LARGE SCALE GENOMIC DNA]</scope>
    <source>
        <strain evidence="4">CCUG 59189</strain>
    </source>
</reference>
<protein>
    <submittedName>
        <fullName evidence="3">IS3 family transposase</fullName>
    </submittedName>
</protein>
<reference evidence="3" key="3">
    <citation type="submission" date="2024-09" db="EMBL/GenBank/DDBJ databases">
        <authorList>
            <person name="Sun Q."/>
            <person name="Mori K."/>
        </authorList>
    </citation>
    <scope>NUCLEOTIDE SEQUENCE</scope>
    <source>
        <strain evidence="3">CCUG 59189</strain>
    </source>
</reference>
<feature type="domain" description="Integrase catalytic" evidence="1">
    <location>
        <begin position="1"/>
        <end position="47"/>
    </location>
</feature>
<comment type="caution">
    <text evidence="3">The sequence shown here is derived from an EMBL/GenBank/DDBJ whole genome shotgun (WGS) entry which is preliminary data.</text>
</comment>
<proteinExistence type="predicted"/>
<dbReference type="InterPro" id="IPR012337">
    <property type="entry name" value="RNaseH-like_sf"/>
</dbReference>
<dbReference type="RefSeq" id="WP_379319338.1">
    <property type="nucleotide sequence ID" value="NZ_JBHTLM010000007.1"/>
</dbReference>
<sequence>ILERECFGRHIFMSFEEAFDVLDRFMDFYNNRRIHMSLYGYSPAEFAAKLERNEVNAFKIAV</sequence>
<evidence type="ECO:0000313" key="2">
    <source>
        <dbReference type="EMBL" id="MFD1176886.1"/>
    </source>
</evidence>
<accession>A0ABW3S2E2</accession>
<dbReference type="Pfam" id="PF13333">
    <property type="entry name" value="rve_2"/>
    <property type="match status" value="1"/>
</dbReference>
<dbReference type="Proteomes" id="UP001597262">
    <property type="component" value="Unassembled WGS sequence"/>
</dbReference>
<dbReference type="InterPro" id="IPR001584">
    <property type="entry name" value="Integrase_cat-core"/>
</dbReference>